<evidence type="ECO:0000313" key="3">
    <source>
        <dbReference type="Proteomes" id="UP000257109"/>
    </source>
</evidence>
<dbReference type="Proteomes" id="UP000257109">
    <property type="component" value="Unassembled WGS sequence"/>
</dbReference>
<gene>
    <name evidence="2" type="ORF">CR513_15420</name>
</gene>
<dbReference type="InterPro" id="IPR056647">
    <property type="entry name" value="DUF7745"/>
</dbReference>
<organism evidence="2 3">
    <name type="scientific">Mucuna pruriens</name>
    <name type="common">Velvet bean</name>
    <name type="synonym">Dolichos pruriens</name>
    <dbReference type="NCBI Taxonomy" id="157652"/>
    <lineage>
        <taxon>Eukaryota</taxon>
        <taxon>Viridiplantae</taxon>
        <taxon>Streptophyta</taxon>
        <taxon>Embryophyta</taxon>
        <taxon>Tracheophyta</taxon>
        <taxon>Spermatophyta</taxon>
        <taxon>Magnoliopsida</taxon>
        <taxon>eudicotyledons</taxon>
        <taxon>Gunneridae</taxon>
        <taxon>Pentapetalae</taxon>
        <taxon>rosids</taxon>
        <taxon>fabids</taxon>
        <taxon>Fabales</taxon>
        <taxon>Fabaceae</taxon>
        <taxon>Papilionoideae</taxon>
        <taxon>50 kb inversion clade</taxon>
        <taxon>NPAAA clade</taxon>
        <taxon>indigoferoid/millettioid clade</taxon>
        <taxon>Phaseoleae</taxon>
        <taxon>Mucuna</taxon>
    </lineage>
</organism>
<dbReference type="PANTHER" id="PTHR48154:SF1">
    <property type="entry name" value="PROTEIN, PUTATIVE-RELATED"/>
    <property type="match status" value="1"/>
</dbReference>
<evidence type="ECO:0000313" key="2">
    <source>
        <dbReference type="EMBL" id="RDY01268.1"/>
    </source>
</evidence>
<dbReference type="Pfam" id="PF24924">
    <property type="entry name" value="DUF7745"/>
    <property type="match status" value="1"/>
</dbReference>
<reference evidence="2" key="1">
    <citation type="submission" date="2018-05" db="EMBL/GenBank/DDBJ databases">
        <title>Draft genome of Mucuna pruriens seed.</title>
        <authorList>
            <person name="Nnadi N.E."/>
            <person name="Vos R."/>
            <person name="Hasami M.H."/>
            <person name="Devisetty U.K."/>
            <person name="Aguiy J.C."/>
        </authorList>
    </citation>
    <scope>NUCLEOTIDE SEQUENCE [LARGE SCALE GENOMIC DNA]</scope>
    <source>
        <strain evidence="2">JCA_2017</strain>
    </source>
</reference>
<evidence type="ECO:0000259" key="1">
    <source>
        <dbReference type="Pfam" id="PF24924"/>
    </source>
</evidence>
<dbReference type="EMBL" id="QJKJ01002798">
    <property type="protein sequence ID" value="RDY01268.1"/>
    <property type="molecule type" value="Genomic_DNA"/>
</dbReference>
<accession>A0A371HER7</accession>
<proteinExistence type="predicted"/>
<feature type="domain" description="DUF7745" evidence="1">
    <location>
        <begin position="28"/>
        <end position="377"/>
    </location>
</feature>
<name>A0A371HER7_MUCPR</name>
<keyword evidence="3" id="KW-1185">Reference proteome</keyword>
<comment type="caution">
    <text evidence="2">The sequence shown here is derived from an EMBL/GenBank/DDBJ whole genome shotgun (WGS) entry which is preliminary data.</text>
</comment>
<dbReference type="AlphaFoldDB" id="A0A371HER7"/>
<dbReference type="OrthoDB" id="1430424at2759"/>
<sequence length="377" mass="43726">MSDGNFTGEMLRARVKPYLNDLHKIRWGSHLKSQWQRSFEGRYDNLLSLLSTEVQPIALSVLTQFYDLPLRCFTIKDFQLAPTLEEYERLLGMPLAKSSPYFPKGNYPSWASMAKLLRVPELEVLRQKKNRNGLDGILRASLEERLQQLQREEDWPAFIDMYGLLIYGIVLFPQIEDYVDLEAIDAFLGKCDRGENPVIAVLANTYYTLDYCYRKNRKELRCCTSLLYLWMTTHLFHGKKKTTCPIEDLHYSCIKPLAKAEWATRLDEATEKAIRWYSQWNERENVTIKCGGFPNIPLMSTQGTINCNPELTLRQDRYPMVLPPSEDVITPFVIHGLGVQNGEYLRKIRRSWKNIVIRGLECRPGSCGASSSYKSWL</sequence>
<protein>
    <recommendedName>
        <fullName evidence="1">DUF7745 domain-containing protein</fullName>
    </recommendedName>
</protein>
<feature type="non-terminal residue" evidence="2">
    <location>
        <position position="1"/>
    </location>
</feature>
<dbReference type="PANTHER" id="PTHR48154">
    <property type="entry name" value="PROTEIN, PUTATIVE-RELATED"/>
    <property type="match status" value="1"/>
</dbReference>